<dbReference type="EMBL" id="MVHS01000014">
    <property type="protein sequence ID" value="ORA71322.1"/>
    <property type="molecule type" value="Genomic_DNA"/>
</dbReference>
<evidence type="ECO:0000313" key="5">
    <source>
        <dbReference type="Proteomes" id="UP000192801"/>
    </source>
</evidence>
<keyword evidence="2" id="KW-0238">DNA-binding</keyword>
<keyword evidence="5" id="KW-1185">Reference proteome</keyword>
<accession>A0A1X0DGK7</accession>
<dbReference type="SUPFAM" id="SSF46689">
    <property type="entry name" value="Homeodomain-like"/>
    <property type="match status" value="1"/>
</dbReference>
<organism evidence="4 5">
    <name type="scientific">Mycolicibacterium insubricum</name>
    <dbReference type="NCBI Taxonomy" id="444597"/>
    <lineage>
        <taxon>Bacteria</taxon>
        <taxon>Bacillati</taxon>
        <taxon>Actinomycetota</taxon>
        <taxon>Actinomycetes</taxon>
        <taxon>Mycobacteriales</taxon>
        <taxon>Mycobacteriaceae</taxon>
        <taxon>Mycolicibacterium</taxon>
    </lineage>
</organism>
<dbReference type="InterPro" id="IPR036271">
    <property type="entry name" value="Tet_transcr_reg_TetR-rel_C_sf"/>
</dbReference>
<name>A0A1X0DGK7_9MYCO</name>
<dbReference type="PANTHER" id="PTHR30055:SF148">
    <property type="entry name" value="TETR-FAMILY TRANSCRIPTIONAL REGULATOR"/>
    <property type="match status" value="1"/>
</dbReference>
<evidence type="ECO:0000256" key="3">
    <source>
        <dbReference type="ARBA" id="ARBA00023163"/>
    </source>
</evidence>
<sequence length="211" mass="22772">MRDAVHQAVLETVIELGVDKVGIPEVSRRAGVRDSSIYRRWGTRENLLVDALVSASEDSLPVPDTGSLHGDLTAFASALIDYLGTPLGDGLARTLAFIPDSEGIRSAREEFWNARLQTLLPMIARAIERGEVPPDVDGRILIELVIAPIHFRHLLTREHTDHALASSLAATAIRAAQTTPVSSSETSVDHEQAHRAARPVAGVTCAPEPIK</sequence>
<dbReference type="InterPro" id="IPR011075">
    <property type="entry name" value="TetR_C"/>
</dbReference>
<dbReference type="STRING" id="444597.BST26_08390"/>
<dbReference type="InterPro" id="IPR001647">
    <property type="entry name" value="HTH_TetR"/>
</dbReference>
<proteinExistence type="predicted"/>
<dbReference type="SUPFAM" id="SSF48498">
    <property type="entry name" value="Tetracyclin repressor-like, C-terminal domain"/>
    <property type="match status" value="1"/>
</dbReference>
<dbReference type="Pfam" id="PF00440">
    <property type="entry name" value="TetR_N"/>
    <property type="match status" value="1"/>
</dbReference>
<reference evidence="4 5" key="1">
    <citation type="submission" date="2016-12" db="EMBL/GenBank/DDBJ databases">
        <title>The new phylogeny of genus Mycobacterium.</title>
        <authorList>
            <person name="Tortoli E."/>
            <person name="Trovato A."/>
            <person name="Cirillo D.M."/>
        </authorList>
    </citation>
    <scope>NUCLEOTIDE SEQUENCE [LARGE SCALE GENOMIC DNA]</scope>
    <source>
        <strain evidence="4 5">DSM 45130</strain>
    </source>
</reference>
<gene>
    <name evidence="4" type="ORF">BST26_08390</name>
</gene>
<evidence type="ECO:0000256" key="2">
    <source>
        <dbReference type="ARBA" id="ARBA00023125"/>
    </source>
</evidence>
<evidence type="ECO:0000256" key="1">
    <source>
        <dbReference type="ARBA" id="ARBA00023015"/>
    </source>
</evidence>
<dbReference type="GO" id="GO:0003700">
    <property type="term" value="F:DNA-binding transcription factor activity"/>
    <property type="evidence" value="ECO:0007669"/>
    <property type="project" value="TreeGrafter"/>
</dbReference>
<dbReference type="GO" id="GO:0000976">
    <property type="term" value="F:transcription cis-regulatory region binding"/>
    <property type="evidence" value="ECO:0007669"/>
    <property type="project" value="TreeGrafter"/>
</dbReference>
<dbReference type="Gene3D" id="1.10.10.60">
    <property type="entry name" value="Homeodomain-like"/>
    <property type="match status" value="1"/>
</dbReference>
<dbReference type="PANTHER" id="PTHR30055">
    <property type="entry name" value="HTH-TYPE TRANSCRIPTIONAL REGULATOR RUTR"/>
    <property type="match status" value="1"/>
</dbReference>
<dbReference type="Proteomes" id="UP000192801">
    <property type="component" value="Unassembled WGS sequence"/>
</dbReference>
<dbReference type="AlphaFoldDB" id="A0A1X0DGK7"/>
<dbReference type="Gene3D" id="1.10.357.10">
    <property type="entry name" value="Tetracycline Repressor, domain 2"/>
    <property type="match status" value="1"/>
</dbReference>
<keyword evidence="3" id="KW-0804">Transcription</keyword>
<dbReference type="InterPro" id="IPR009057">
    <property type="entry name" value="Homeodomain-like_sf"/>
</dbReference>
<comment type="caution">
    <text evidence="4">The sequence shown here is derived from an EMBL/GenBank/DDBJ whole genome shotgun (WGS) entry which is preliminary data.</text>
</comment>
<dbReference type="PROSITE" id="PS50977">
    <property type="entry name" value="HTH_TETR_2"/>
    <property type="match status" value="1"/>
</dbReference>
<dbReference type="OrthoDB" id="9796019at2"/>
<keyword evidence="1" id="KW-0805">Transcription regulation</keyword>
<evidence type="ECO:0000313" key="4">
    <source>
        <dbReference type="EMBL" id="ORA71322.1"/>
    </source>
</evidence>
<dbReference type="InterPro" id="IPR050109">
    <property type="entry name" value="HTH-type_TetR-like_transc_reg"/>
</dbReference>
<dbReference type="Pfam" id="PF16859">
    <property type="entry name" value="TetR_C_11"/>
    <property type="match status" value="1"/>
</dbReference>
<protein>
    <submittedName>
        <fullName evidence="4">TetR family transcriptional regulator</fullName>
    </submittedName>
</protein>